<reference evidence="1 2" key="2">
    <citation type="journal article" date="2021" name="Curr. Genet.">
        <title>Genetic response to nitrogen starvation in the aggressive Eucalyptus foliar pathogen Teratosphaeria destructans.</title>
        <authorList>
            <person name="Havenga M."/>
            <person name="Wingfield B.D."/>
            <person name="Wingfield M.J."/>
            <person name="Dreyer L.L."/>
            <person name="Roets F."/>
            <person name="Aylward J."/>
        </authorList>
    </citation>
    <scope>NUCLEOTIDE SEQUENCE [LARGE SCALE GENOMIC DNA]</scope>
    <source>
        <strain evidence="1">CMW44962</strain>
    </source>
</reference>
<sequence length="102" mass="10577">MAKRIASARSFSATSSCPAAGIQQTFTSSGGVGLKHNGGSGIPIVSMTFHAPVVGRLGARHQYQSREASSWSGLTEPVVLIGGVVDDEFPDELQAAFVRSGE</sequence>
<evidence type="ECO:0000313" key="2">
    <source>
        <dbReference type="Proteomes" id="UP001138500"/>
    </source>
</evidence>
<comment type="caution">
    <text evidence="1">The sequence shown here is derived from an EMBL/GenBank/DDBJ whole genome shotgun (WGS) entry which is preliminary data.</text>
</comment>
<name>A0A9W7T151_9PEZI</name>
<dbReference type="Proteomes" id="UP001138500">
    <property type="component" value="Unassembled WGS sequence"/>
</dbReference>
<gene>
    <name evidence="1" type="ORF">Tdes44962_MAKER06860</name>
</gene>
<protein>
    <submittedName>
        <fullName evidence="1">Uncharacterized protein</fullName>
    </submittedName>
</protein>
<evidence type="ECO:0000313" key="1">
    <source>
        <dbReference type="EMBL" id="KAH9845141.1"/>
    </source>
</evidence>
<organism evidence="1 2">
    <name type="scientific">Teratosphaeria destructans</name>
    <dbReference type="NCBI Taxonomy" id="418781"/>
    <lineage>
        <taxon>Eukaryota</taxon>
        <taxon>Fungi</taxon>
        <taxon>Dikarya</taxon>
        <taxon>Ascomycota</taxon>
        <taxon>Pezizomycotina</taxon>
        <taxon>Dothideomycetes</taxon>
        <taxon>Dothideomycetidae</taxon>
        <taxon>Mycosphaerellales</taxon>
        <taxon>Teratosphaeriaceae</taxon>
        <taxon>Teratosphaeria</taxon>
    </lineage>
</organism>
<proteinExistence type="predicted"/>
<keyword evidence="2" id="KW-1185">Reference proteome</keyword>
<dbReference type="EMBL" id="RIBY02000136">
    <property type="protein sequence ID" value="KAH9845141.1"/>
    <property type="molecule type" value="Genomic_DNA"/>
</dbReference>
<dbReference type="AlphaFoldDB" id="A0A9W7T151"/>
<accession>A0A9W7T151</accession>
<reference evidence="1 2" key="1">
    <citation type="journal article" date="2018" name="IMA Fungus">
        <title>IMA Genome-F 10: Nine draft genome sequences of Claviceps purpurea s.lat., including C. arundinis, C. humidiphila, and C. cf. spartinae, pseudomolecules for the pitch canker pathogen Fusarium circinatum, draft genome of Davidsoniella eucalypti, Grosmannia galeiformis, Quambalaria eucalypti, and Teratosphaeria destructans.</title>
        <authorList>
            <person name="Wingfield B.D."/>
            <person name="Liu M."/>
            <person name="Nguyen H.D."/>
            <person name="Lane F.A."/>
            <person name="Morgan S.W."/>
            <person name="De Vos L."/>
            <person name="Wilken P.M."/>
            <person name="Duong T.A."/>
            <person name="Aylward J."/>
            <person name="Coetzee M.P."/>
            <person name="Dadej K."/>
            <person name="De Beer Z.W."/>
            <person name="Findlay W."/>
            <person name="Havenga M."/>
            <person name="Kolarik M."/>
            <person name="Menzies J.G."/>
            <person name="Naidoo K."/>
            <person name="Pochopski O."/>
            <person name="Shoukouhi P."/>
            <person name="Santana Q.C."/>
            <person name="Seifert K.A."/>
            <person name="Soal N."/>
            <person name="Steenkamp E.T."/>
            <person name="Tatham C.T."/>
            <person name="van der Nest M.A."/>
            <person name="Wingfield M.J."/>
        </authorList>
    </citation>
    <scope>NUCLEOTIDE SEQUENCE [LARGE SCALE GENOMIC DNA]</scope>
    <source>
        <strain evidence="1">CMW44962</strain>
    </source>
</reference>